<evidence type="ECO:0000256" key="2">
    <source>
        <dbReference type="SAM" id="SignalP"/>
    </source>
</evidence>
<dbReference type="OrthoDB" id="265717at2759"/>
<feature type="compositionally biased region" description="Low complexity" evidence="1">
    <location>
        <begin position="287"/>
        <end position="317"/>
    </location>
</feature>
<sequence length="705" mass="75056">MRLFTAYLIMVMLLLLRMNSDVRKASGGRGPNLTQRVLLRLLLNGHSLEQFAGGHSAAAPVAAAADPGAETSEDPASVNATKDARKALCQCECSKKGNCSRYSALSDHLNARAACAALVEGLLSSAEASQGGLEALGLRAVPRPGEIAMLLDRLSANVHSITNSGDSRTQGGSPSGGCPCCDLGKEVAVGLYGQPLCQFNHSCFPNAAIVFGGPEGALEIAVIASRSIMCGEEVCISYVSPAAVRHERRKKLYLEYAFTCTCVLCCSCSDRACSSTNVIAHGNSNCSSNRGNSSDNKRNPASPSRSSNTSDSKNSSAKRTDQSCSISFSPAEAFDLQLRAVFCPKAACVSLRGTAEANVLLNLENANQEYLDSFSHREKSPAEDSSGGATSSCVHTVDPRGPEKAARLRRLQLPVLCVYRPREDLWEPVQLRTSDSTTQAPKLGSSPQGNPTIRLVPEELEQLASANGPTPPTSNPPDIRCCGCGDTYELGEILRVVELIRKLEESAQRLCQACSVEKSETIELEGRAVLKLFSAVRAYTHPGNLFLLNIAESLNRYCRGLAALYNGVGLTVSQHLSRAAAALHGRCSTQHADLLVTEGSLLHFLSQADTDEEAIRAWSLWADGDPATAATRSAAGVVDSANTSDATGSETRAKLVLQARECLLQACSIFFSYEGCCAERQKGRVAEGRIADCDRELQALGFPSR</sequence>
<organism evidence="4 5">
    <name type="scientific">Eimeria acervulina</name>
    <name type="common">Coccidian parasite</name>
    <dbReference type="NCBI Taxonomy" id="5801"/>
    <lineage>
        <taxon>Eukaryota</taxon>
        <taxon>Sar</taxon>
        <taxon>Alveolata</taxon>
        <taxon>Apicomplexa</taxon>
        <taxon>Conoidasida</taxon>
        <taxon>Coccidia</taxon>
        <taxon>Eucoccidiorida</taxon>
        <taxon>Eimeriorina</taxon>
        <taxon>Eimeriidae</taxon>
        <taxon>Eimeria</taxon>
    </lineage>
</organism>
<protein>
    <submittedName>
        <fullName evidence="4">Zinc finger MYND domain-containing protein, putative</fullName>
    </submittedName>
</protein>
<dbReference type="InterPro" id="IPR046341">
    <property type="entry name" value="SET_dom_sf"/>
</dbReference>
<evidence type="ECO:0000259" key="3">
    <source>
        <dbReference type="PROSITE" id="PS50280"/>
    </source>
</evidence>
<dbReference type="PROSITE" id="PS50280">
    <property type="entry name" value="SET"/>
    <property type="match status" value="1"/>
</dbReference>
<dbReference type="SUPFAM" id="SSF82199">
    <property type="entry name" value="SET domain"/>
    <property type="match status" value="1"/>
</dbReference>
<dbReference type="GO" id="GO:0005634">
    <property type="term" value="C:nucleus"/>
    <property type="evidence" value="ECO:0007669"/>
    <property type="project" value="TreeGrafter"/>
</dbReference>
<feature type="region of interest" description="Disordered" evidence="1">
    <location>
        <begin position="287"/>
        <end position="320"/>
    </location>
</feature>
<feature type="region of interest" description="Disordered" evidence="1">
    <location>
        <begin position="374"/>
        <end position="401"/>
    </location>
</feature>
<dbReference type="OMA" id="EGCCAER"/>
<accession>U6GQZ8</accession>
<dbReference type="InterPro" id="IPR050869">
    <property type="entry name" value="H3K4_H4K5_MeTrfase"/>
</dbReference>
<gene>
    <name evidence="4" type="ORF">EAH_00029350</name>
</gene>
<evidence type="ECO:0000313" key="5">
    <source>
        <dbReference type="Proteomes" id="UP000018050"/>
    </source>
</evidence>
<feature type="signal peptide" evidence="2">
    <location>
        <begin position="1"/>
        <end position="27"/>
    </location>
</feature>
<proteinExistence type="predicted"/>
<dbReference type="GeneID" id="25271005"/>
<name>U6GQZ8_EIMAC</name>
<feature type="compositionally biased region" description="Polar residues" evidence="1">
    <location>
        <begin position="431"/>
        <end position="451"/>
    </location>
</feature>
<dbReference type="Proteomes" id="UP000018050">
    <property type="component" value="Unassembled WGS sequence"/>
</dbReference>
<feature type="chain" id="PRO_5004671154" evidence="2">
    <location>
        <begin position="28"/>
        <end position="705"/>
    </location>
</feature>
<dbReference type="Gene3D" id="2.170.270.10">
    <property type="entry name" value="SET domain"/>
    <property type="match status" value="1"/>
</dbReference>
<keyword evidence="5" id="KW-1185">Reference proteome</keyword>
<reference evidence="4" key="2">
    <citation type="submission" date="2013-10" db="EMBL/GenBank/DDBJ databases">
        <authorList>
            <person name="Aslett M."/>
        </authorList>
    </citation>
    <scope>NUCLEOTIDE SEQUENCE</scope>
    <source>
        <strain evidence="4">Houghton</strain>
    </source>
</reference>
<dbReference type="RefSeq" id="XP_013248047.1">
    <property type="nucleotide sequence ID" value="XM_013392593.1"/>
</dbReference>
<keyword evidence="2" id="KW-0732">Signal</keyword>
<feature type="region of interest" description="Disordered" evidence="1">
    <location>
        <begin position="431"/>
        <end position="452"/>
    </location>
</feature>
<dbReference type="Pfam" id="PF00856">
    <property type="entry name" value="SET"/>
    <property type="match status" value="1"/>
</dbReference>
<evidence type="ECO:0000256" key="1">
    <source>
        <dbReference type="SAM" id="MobiDB-lite"/>
    </source>
</evidence>
<dbReference type="PANTHER" id="PTHR12197">
    <property type="entry name" value="HISTONE-LYSINE N-METHYLTRANSFERASE SMYD"/>
    <property type="match status" value="1"/>
</dbReference>
<dbReference type="PANTHER" id="PTHR12197:SF251">
    <property type="entry name" value="EG:BACR7C10.4 PROTEIN"/>
    <property type="match status" value="1"/>
</dbReference>
<dbReference type="CDD" id="cd20071">
    <property type="entry name" value="SET_SMYD"/>
    <property type="match status" value="1"/>
</dbReference>
<dbReference type="VEuPathDB" id="ToxoDB:EAH_00029350"/>
<dbReference type="InterPro" id="IPR001214">
    <property type="entry name" value="SET_dom"/>
</dbReference>
<evidence type="ECO:0000313" key="4">
    <source>
        <dbReference type="EMBL" id="CDI82605.1"/>
    </source>
</evidence>
<reference evidence="4" key="1">
    <citation type="submission" date="2013-10" db="EMBL/GenBank/DDBJ databases">
        <title>Genomic analysis of the causative agents of coccidiosis in chickens.</title>
        <authorList>
            <person name="Reid A.J."/>
            <person name="Blake D."/>
            <person name="Billington K."/>
            <person name="Browne H."/>
            <person name="Dunn M."/>
            <person name="Hung S."/>
            <person name="Kawahara F."/>
            <person name="Miranda-Saavedra D."/>
            <person name="Mourier T."/>
            <person name="Nagra H."/>
            <person name="Otto T.D."/>
            <person name="Rawlings N."/>
            <person name="Sanchez A."/>
            <person name="Sanders M."/>
            <person name="Subramaniam C."/>
            <person name="Tay Y."/>
            <person name="Dear P."/>
            <person name="Doerig C."/>
            <person name="Gruber A."/>
            <person name="Parkinson J."/>
            <person name="Shirley M."/>
            <person name="Wan K.L."/>
            <person name="Berriman M."/>
            <person name="Tomley F."/>
            <person name="Pain A."/>
        </authorList>
    </citation>
    <scope>NUCLEOTIDE SEQUENCE</scope>
    <source>
        <strain evidence="4">Houghton</strain>
    </source>
</reference>
<feature type="domain" description="SET" evidence="3">
    <location>
        <begin position="67"/>
        <end position="239"/>
    </location>
</feature>
<dbReference type="AlphaFoldDB" id="U6GQZ8"/>
<dbReference type="EMBL" id="HG672583">
    <property type="protein sequence ID" value="CDI82605.1"/>
    <property type="molecule type" value="Genomic_DNA"/>
</dbReference>